<feature type="transmembrane region" description="Helical" evidence="1">
    <location>
        <begin position="73"/>
        <end position="93"/>
    </location>
</feature>
<evidence type="ECO:0000256" key="1">
    <source>
        <dbReference type="SAM" id="Phobius"/>
    </source>
</evidence>
<keyword evidence="1" id="KW-0472">Membrane</keyword>
<gene>
    <name evidence="2" type="ORF">C5Y96_10890</name>
</gene>
<dbReference type="Proteomes" id="UP000240009">
    <property type="component" value="Unassembled WGS sequence"/>
</dbReference>
<protein>
    <submittedName>
        <fullName evidence="2">Uncharacterized protein</fullName>
    </submittedName>
</protein>
<keyword evidence="1" id="KW-1133">Transmembrane helix</keyword>
<evidence type="ECO:0000313" key="2">
    <source>
        <dbReference type="EMBL" id="PQO33350.1"/>
    </source>
</evidence>
<sequence>MIDSVVELLPRDNYDGADILSNFRNLLSQVVISMATMILSLFLLTIAFIAGGIGSFGAFQHSQGKQFLLPQKVCMGLSAFGLFTVAFVVIQMMK</sequence>
<dbReference type="EMBL" id="PUIA01000035">
    <property type="protein sequence ID" value="PQO33350.1"/>
    <property type="molecule type" value="Genomic_DNA"/>
</dbReference>
<comment type="caution">
    <text evidence="2">The sequence shown here is derived from an EMBL/GenBank/DDBJ whole genome shotgun (WGS) entry which is preliminary data.</text>
</comment>
<evidence type="ECO:0000313" key="3">
    <source>
        <dbReference type="Proteomes" id="UP000240009"/>
    </source>
</evidence>
<feature type="transmembrane region" description="Helical" evidence="1">
    <location>
        <begin position="30"/>
        <end position="53"/>
    </location>
</feature>
<accession>A0A2S8FMY5</accession>
<keyword evidence="1" id="KW-0812">Transmembrane</keyword>
<organism evidence="2 3">
    <name type="scientific">Blastopirellula marina</name>
    <dbReference type="NCBI Taxonomy" id="124"/>
    <lineage>
        <taxon>Bacteria</taxon>
        <taxon>Pseudomonadati</taxon>
        <taxon>Planctomycetota</taxon>
        <taxon>Planctomycetia</taxon>
        <taxon>Pirellulales</taxon>
        <taxon>Pirellulaceae</taxon>
        <taxon>Blastopirellula</taxon>
    </lineage>
</organism>
<proteinExistence type="predicted"/>
<name>A0A2S8FMY5_9BACT</name>
<reference evidence="2 3" key="1">
    <citation type="submission" date="2018-02" db="EMBL/GenBank/DDBJ databases">
        <title>Comparative genomes isolates from brazilian mangrove.</title>
        <authorList>
            <person name="Araujo J.E."/>
            <person name="Taketani R.G."/>
            <person name="Silva M.C.P."/>
            <person name="Loureco M.V."/>
            <person name="Andreote F.D."/>
        </authorList>
    </citation>
    <scope>NUCLEOTIDE SEQUENCE [LARGE SCALE GENOMIC DNA]</scope>
    <source>
        <strain evidence="2 3">HEX-2 MGV</strain>
    </source>
</reference>
<dbReference type="AlphaFoldDB" id="A0A2S8FMY5"/>